<gene>
    <name evidence="1" type="ORF">ACFSW4_06850</name>
</gene>
<keyword evidence="2" id="KW-1185">Reference proteome</keyword>
<reference evidence="2" key="1">
    <citation type="journal article" date="2019" name="Int. J. Syst. Evol. Microbiol.">
        <title>The Global Catalogue of Microorganisms (GCM) 10K type strain sequencing project: providing services to taxonomists for standard genome sequencing and annotation.</title>
        <authorList>
            <consortium name="The Broad Institute Genomics Platform"/>
            <consortium name="The Broad Institute Genome Sequencing Center for Infectious Disease"/>
            <person name="Wu L."/>
            <person name="Ma J."/>
        </authorList>
    </citation>
    <scope>NUCLEOTIDE SEQUENCE [LARGE SCALE GENOMIC DNA]</scope>
    <source>
        <strain evidence="2">TISTR 1571</strain>
    </source>
</reference>
<sequence>MDKKSIGLVILVIVVAAATWWFNQDDNDQSNHYYVFNLDGESENWDLNQYKVEFVPTSHTAGGGTLHFNGERGPIVDSLNFQTYALVDGVEVTLQSESIHEPLDASTVNIGFVDNNVFKPNGDPVMFQDIEKIHAEIEWPGASGEYQTEEIVLYELRKK</sequence>
<proteinExistence type="predicted"/>
<organism evidence="1 2">
    <name type="scientific">Piscibacillus salipiscarius</name>
    <dbReference type="NCBI Taxonomy" id="299480"/>
    <lineage>
        <taxon>Bacteria</taxon>
        <taxon>Bacillati</taxon>
        <taxon>Bacillota</taxon>
        <taxon>Bacilli</taxon>
        <taxon>Bacillales</taxon>
        <taxon>Bacillaceae</taxon>
        <taxon>Piscibacillus</taxon>
    </lineage>
</organism>
<comment type="caution">
    <text evidence="1">The sequence shown here is derived from an EMBL/GenBank/DDBJ whole genome shotgun (WGS) entry which is preliminary data.</text>
</comment>
<evidence type="ECO:0000313" key="1">
    <source>
        <dbReference type="EMBL" id="MFD2638574.1"/>
    </source>
</evidence>
<evidence type="ECO:0000313" key="2">
    <source>
        <dbReference type="Proteomes" id="UP001597452"/>
    </source>
</evidence>
<accession>A0ABW5Q9C6</accession>
<dbReference type="RefSeq" id="WP_054754771.1">
    <property type="nucleotide sequence ID" value="NZ_JBHUMZ010000018.1"/>
</dbReference>
<name>A0ABW5Q9C6_9BACI</name>
<dbReference type="Proteomes" id="UP001597452">
    <property type="component" value="Unassembled WGS sequence"/>
</dbReference>
<protein>
    <submittedName>
        <fullName evidence="1">Uncharacterized protein</fullName>
    </submittedName>
</protein>
<dbReference type="EMBL" id="JBHUMZ010000018">
    <property type="protein sequence ID" value="MFD2638574.1"/>
    <property type="molecule type" value="Genomic_DNA"/>
</dbReference>